<keyword evidence="7" id="KW-1185">Reference proteome</keyword>
<dbReference type="RefSeq" id="WP_063388815.1">
    <property type="nucleotide sequence ID" value="NZ_LWBR01000048.1"/>
</dbReference>
<evidence type="ECO:0000313" key="6">
    <source>
        <dbReference type="EMBL" id="KZN95469.1"/>
    </source>
</evidence>
<dbReference type="FunFam" id="1.20.1090.10:FF:000001">
    <property type="entry name" value="Aldehyde-alcohol dehydrogenase"/>
    <property type="match status" value="1"/>
</dbReference>
<dbReference type="InterPro" id="IPR039697">
    <property type="entry name" value="Alcohol_dehydrogenase_Fe"/>
</dbReference>
<evidence type="ECO:0000256" key="2">
    <source>
        <dbReference type="ARBA" id="ARBA00023002"/>
    </source>
</evidence>
<dbReference type="SUPFAM" id="SSF56796">
    <property type="entry name" value="Dehydroquinate synthase-like"/>
    <property type="match status" value="1"/>
</dbReference>
<reference evidence="6 7" key="1">
    <citation type="submission" date="2016-04" db="EMBL/GenBank/DDBJ databases">
        <title>Draft genome sequence of Aeribacillus pallidus 8m3 from petroleum reservoir.</title>
        <authorList>
            <person name="Poltaraus A.B."/>
            <person name="Nazina T.N."/>
            <person name="Tourova T.P."/>
            <person name="Malakho S.M."/>
            <person name="Korshunova A.V."/>
            <person name="Sokolova D.S."/>
        </authorList>
    </citation>
    <scope>NUCLEOTIDE SEQUENCE [LARGE SCALE GENOMIC DNA]</scope>
    <source>
        <strain evidence="6 7">8m3</strain>
    </source>
</reference>
<dbReference type="Pfam" id="PF25137">
    <property type="entry name" value="ADH_Fe_C"/>
    <property type="match status" value="1"/>
</dbReference>
<dbReference type="AlphaFoldDB" id="A0A165WZE1"/>
<organism evidence="6 7">
    <name type="scientific">Aeribacillus pallidus</name>
    <dbReference type="NCBI Taxonomy" id="33936"/>
    <lineage>
        <taxon>Bacteria</taxon>
        <taxon>Bacillati</taxon>
        <taxon>Bacillota</taxon>
        <taxon>Bacilli</taxon>
        <taxon>Bacillales</taxon>
        <taxon>Bacillaceae</taxon>
        <taxon>Aeribacillus</taxon>
    </lineage>
</organism>
<dbReference type="GO" id="GO:0004022">
    <property type="term" value="F:alcohol dehydrogenase (NAD+) activity"/>
    <property type="evidence" value="ECO:0007669"/>
    <property type="project" value="TreeGrafter"/>
</dbReference>
<proteinExistence type="inferred from homology"/>
<dbReference type="InterPro" id="IPR056798">
    <property type="entry name" value="ADH_Fe_C"/>
</dbReference>
<dbReference type="Proteomes" id="UP000076476">
    <property type="component" value="Unassembled WGS sequence"/>
</dbReference>
<dbReference type="Pfam" id="PF00465">
    <property type="entry name" value="Fe-ADH"/>
    <property type="match status" value="1"/>
</dbReference>
<keyword evidence="3" id="KW-0520">NAD</keyword>
<evidence type="ECO:0000259" key="4">
    <source>
        <dbReference type="Pfam" id="PF00465"/>
    </source>
</evidence>
<dbReference type="PANTHER" id="PTHR11496">
    <property type="entry name" value="ALCOHOL DEHYDROGENASE"/>
    <property type="match status" value="1"/>
</dbReference>
<dbReference type="OrthoDB" id="9815791at2"/>
<dbReference type="PANTHER" id="PTHR11496:SF102">
    <property type="entry name" value="ALCOHOL DEHYDROGENASE 4"/>
    <property type="match status" value="1"/>
</dbReference>
<dbReference type="InterPro" id="IPR018211">
    <property type="entry name" value="ADH_Fe_CS"/>
</dbReference>
<feature type="domain" description="Fe-containing alcohol dehydrogenase-like C-terminal" evidence="5">
    <location>
        <begin position="188"/>
        <end position="384"/>
    </location>
</feature>
<comment type="caution">
    <text evidence="6">The sequence shown here is derived from an EMBL/GenBank/DDBJ whole genome shotgun (WGS) entry which is preliminary data.</text>
</comment>
<dbReference type="STRING" id="33936.AZI98_13585"/>
<dbReference type="GO" id="GO:0046872">
    <property type="term" value="F:metal ion binding"/>
    <property type="evidence" value="ECO:0007669"/>
    <property type="project" value="InterPro"/>
</dbReference>
<evidence type="ECO:0000313" key="7">
    <source>
        <dbReference type="Proteomes" id="UP000076476"/>
    </source>
</evidence>
<evidence type="ECO:0000259" key="5">
    <source>
        <dbReference type="Pfam" id="PF25137"/>
    </source>
</evidence>
<feature type="domain" description="Alcohol dehydrogenase iron-type/glycerol dehydrogenase GldA" evidence="4">
    <location>
        <begin position="9"/>
        <end position="177"/>
    </location>
</feature>
<dbReference type="InterPro" id="IPR001670">
    <property type="entry name" value="ADH_Fe/GldA"/>
</dbReference>
<accession>A0A165WZE1</accession>
<dbReference type="Gene3D" id="3.40.50.1970">
    <property type="match status" value="1"/>
</dbReference>
<comment type="similarity">
    <text evidence="1">Belongs to the iron-containing alcohol dehydrogenase family.</text>
</comment>
<dbReference type="EMBL" id="LWBR01000048">
    <property type="protein sequence ID" value="KZN95469.1"/>
    <property type="molecule type" value="Genomic_DNA"/>
</dbReference>
<keyword evidence="2" id="KW-0560">Oxidoreductase</keyword>
<protein>
    <submittedName>
        <fullName evidence="6">Alcohol dehydrogenase</fullName>
    </submittedName>
</protein>
<dbReference type="Gene3D" id="1.20.1090.10">
    <property type="entry name" value="Dehydroquinate synthase-like - alpha domain"/>
    <property type="match status" value="1"/>
</dbReference>
<dbReference type="PROSITE" id="PS00913">
    <property type="entry name" value="ADH_IRON_1"/>
    <property type="match status" value="1"/>
</dbReference>
<sequence>MGYSFFRLPQLCIYGQGSFQEVGIQTSKFGNTALLVSDPIISKMGYVDECRKYLEDAGVTAFVYTNIDSEPTDVHVEEALNICRENNCDVIVALGGGSCLDTAKAVAVMVNNEGYIGDYVGGKKEIVNAPLPLICLPTTAGTGSEVTDVTVVTNTSENIKMMIKNSAFLPKVAIVDPYLSKTAPPKVTAATGIDALCHAIEAYISRRSQPMTDTLALSAIEKIINNIETAYNNGSDIHARDQLALAAMEAGVAFSNASVCLVHGMSRPIGAIFHVPHGISNAMLLPAVLEFSKDHCVERLAAIGRLIDKKLEQVNNDIAANETIEKVKQLCRNLNIPNLKGYGIDEKQFKEHLEKMAEDAIASGSPGNNPRIPNKEEIIELYRYCYNYQF</sequence>
<dbReference type="FunFam" id="3.40.50.1970:FF:000003">
    <property type="entry name" value="Alcohol dehydrogenase, iron-containing"/>
    <property type="match status" value="1"/>
</dbReference>
<gene>
    <name evidence="6" type="ORF">AZI98_13585</name>
</gene>
<dbReference type="CDD" id="cd08194">
    <property type="entry name" value="Fe-ADH-like"/>
    <property type="match status" value="1"/>
</dbReference>
<name>A0A165WZE1_9BACI</name>
<evidence type="ECO:0000256" key="3">
    <source>
        <dbReference type="ARBA" id="ARBA00023027"/>
    </source>
</evidence>
<evidence type="ECO:0000256" key="1">
    <source>
        <dbReference type="ARBA" id="ARBA00007358"/>
    </source>
</evidence>